<dbReference type="Proteomes" id="UP001302745">
    <property type="component" value="Unassembled WGS sequence"/>
</dbReference>
<evidence type="ECO:0000256" key="2">
    <source>
        <dbReference type="SAM" id="Phobius"/>
    </source>
</evidence>
<evidence type="ECO:0000313" key="5">
    <source>
        <dbReference type="Proteomes" id="UP001302745"/>
    </source>
</evidence>
<sequence length="512" mass="55298">MASLLSKLLLLGAAVSPAQASIAAWWTDIGPQIILQNETTNQIRYSACNSRDQARYSYTDGSVLPLSQRPKIGTPLAGVGWWNQKITVASIFYINDQGNVANGLFNCNMSTGLFQSVGNWVIGNDAPSIHSNSGLAAVVLGSQAGYRVYYHDSDGAVNELGYVPDDDAWTYRGLLSHDINSLPALGAAFSGKDNITVAAPRDEQNIGVIRAQKGDEWERTTLPRPLQGDFTTAETDRSNITLNETEPAPFRLPAWDGTTSGIGVSIDSAFTRSLWYIGNDSSLYQVANQNYTWSQRANQSSAFWPQADKANAELAVAYDFKSSMVRIYYMVKGQLSEVKYENNIWKAWSTVAASTPSPTQEAAPPPTDTDVASDTGLSTGAKAGIGVGVSLGAIALGAIIAVIVLARRKKQQGGLKQPPFPEEGSTTVGPDTPAPSYGSPALARADAAQHEAYAWDQKSGSPHEEHQVQQVQQVQQLDGTTRSELYAPEPAYELPNQPYTHELGTDPHHQRH</sequence>
<protein>
    <recommendedName>
        <fullName evidence="6">Fucose-specific lectin</fullName>
    </recommendedName>
</protein>
<feature type="region of interest" description="Disordered" evidence="1">
    <location>
        <begin position="413"/>
        <end position="512"/>
    </location>
</feature>
<dbReference type="Gene3D" id="2.120.10.70">
    <property type="entry name" value="Fucose-specific lectin"/>
    <property type="match status" value="1"/>
</dbReference>
<keyword evidence="3" id="KW-0732">Signal</keyword>
<keyword evidence="2" id="KW-1133">Transmembrane helix</keyword>
<organism evidence="4 5">
    <name type="scientific">Chaetomidium leptoderma</name>
    <dbReference type="NCBI Taxonomy" id="669021"/>
    <lineage>
        <taxon>Eukaryota</taxon>
        <taxon>Fungi</taxon>
        <taxon>Dikarya</taxon>
        <taxon>Ascomycota</taxon>
        <taxon>Pezizomycotina</taxon>
        <taxon>Sordariomycetes</taxon>
        <taxon>Sordariomycetidae</taxon>
        <taxon>Sordariales</taxon>
        <taxon>Chaetomiaceae</taxon>
        <taxon>Chaetomidium</taxon>
    </lineage>
</organism>
<feature type="transmembrane region" description="Helical" evidence="2">
    <location>
        <begin position="383"/>
        <end position="406"/>
    </location>
</feature>
<keyword evidence="2" id="KW-0812">Transmembrane</keyword>
<evidence type="ECO:0008006" key="6">
    <source>
        <dbReference type="Google" id="ProtNLM"/>
    </source>
</evidence>
<dbReference type="SUPFAM" id="SSF89372">
    <property type="entry name" value="Fucose-specific lectin"/>
    <property type="match status" value="1"/>
</dbReference>
<reference evidence="4" key="2">
    <citation type="submission" date="2023-05" db="EMBL/GenBank/DDBJ databases">
        <authorList>
            <consortium name="Lawrence Berkeley National Laboratory"/>
            <person name="Steindorff A."/>
            <person name="Hensen N."/>
            <person name="Bonometti L."/>
            <person name="Westerberg I."/>
            <person name="Brannstrom I.O."/>
            <person name="Guillou S."/>
            <person name="Cros-Aarteil S."/>
            <person name="Calhoun S."/>
            <person name="Haridas S."/>
            <person name="Kuo A."/>
            <person name="Mondo S."/>
            <person name="Pangilinan J."/>
            <person name="Riley R."/>
            <person name="Labutti K."/>
            <person name="Andreopoulos B."/>
            <person name="Lipzen A."/>
            <person name="Chen C."/>
            <person name="Yanf M."/>
            <person name="Daum C."/>
            <person name="Ng V."/>
            <person name="Clum A."/>
            <person name="Ohm R."/>
            <person name="Martin F."/>
            <person name="Silar P."/>
            <person name="Natvig D."/>
            <person name="Lalanne C."/>
            <person name="Gautier V."/>
            <person name="Ament-Velasquez S.L."/>
            <person name="Kruys A."/>
            <person name="Hutchinson M.I."/>
            <person name="Powell A.J."/>
            <person name="Barry K."/>
            <person name="Miller A.N."/>
            <person name="Grigoriev I.V."/>
            <person name="Debuchy R."/>
            <person name="Gladieux P."/>
            <person name="Thoren M.H."/>
            <person name="Johannesson H."/>
        </authorList>
    </citation>
    <scope>NUCLEOTIDE SEQUENCE</scope>
    <source>
        <strain evidence="4">CBS 538.74</strain>
    </source>
</reference>
<proteinExistence type="predicted"/>
<gene>
    <name evidence="4" type="ORF">C8A00DRAFT_13620</name>
</gene>
<feature type="compositionally biased region" description="Basic and acidic residues" evidence="1">
    <location>
        <begin position="503"/>
        <end position="512"/>
    </location>
</feature>
<feature type="signal peptide" evidence="3">
    <location>
        <begin position="1"/>
        <end position="20"/>
    </location>
</feature>
<accession>A0AAN7A034</accession>
<dbReference type="EMBL" id="MU856890">
    <property type="protein sequence ID" value="KAK4155316.1"/>
    <property type="molecule type" value="Genomic_DNA"/>
</dbReference>
<keyword evidence="2" id="KW-0472">Membrane</keyword>
<evidence type="ECO:0000256" key="1">
    <source>
        <dbReference type="SAM" id="MobiDB-lite"/>
    </source>
</evidence>
<feature type="chain" id="PRO_5042924782" description="Fucose-specific lectin" evidence="3">
    <location>
        <begin position="21"/>
        <end position="512"/>
    </location>
</feature>
<evidence type="ECO:0000313" key="4">
    <source>
        <dbReference type="EMBL" id="KAK4155316.1"/>
    </source>
</evidence>
<comment type="caution">
    <text evidence="4">The sequence shown here is derived from an EMBL/GenBank/DDBJ whole genome shotgun (WGS) entry which is preliminary data.</text>
</comment>
<evidence type="ECO:0000256" key="3">
    <source>
        <dbReference type="SAM" id="SignalP"/>
    </source>
</evidence>
<dbReference type="AlphaFoldDB" id="A0AAN7A034"/>
<reference evidence="4" key="1">
    <citation type="journal article" date="2023" name="Mol. Phylogenet. Evol.">
        <title>Genome-scale phylogeny and comparative genomics of the fungal order Sordariales.</title>
        <authorList>
            <person name="Hensen N."/>
            <person name="Bonometti L."/>
            <person name="Westerberg I."/>
            <person name="Brannstrom I.O."/>
            <person name="Guillou S."/>
            <person name="Cros-Aarteil S."/>
            <person name="Calhoun S."/>
            <person name="Haridas S."/>
            <person name="Kuo A."/>
            <person name="Mondo S."/>
            <person name="Pangilinan J."/>
            <person name="Riley R."/>
            <person name="LaButti K."/>
            <person name="Andreopoulos B."/>
            <person name="Lipzen A."/>
            <person name="Chen C."/>
            <person name="Yan M."/>
            <person name="Daum C."/>
            <person name="Ng V."/>
            <person name="Clum A."/>
            <person name="Steindorff A."/>
            <person name="Ohm R.A."/>
            <person name="Martin F."/>
            <person name="Silar P."/>
            <person name="Natvig D.O."/>
            <person name="Lalanne C."/>
            <person name="Gautier V."/>
            <person name="Ament-Velasquez S.L."/>
            <person name="Kruys A."/>
            <person name="Hutchinson M.I."/>
            <person name="Powell A.J."/>
            <person name="Barry K."/>
            <person name="Miller A.N."/>
            <person name="Grigoriev I.V."/>
            <person name="Debuchy R."/>
            <person name="Gladieux P."/>
            <person name="Hiltunen Thoren M."/>
            <person name="Johannesson H."/>
        </authorList>
    </citation>
    <scope>NUCLEOTIDE SEQUENCE</scope>
    <source>
        <strain evidence="4">CBS 538.74</strain>
    </source>
</reference>
<keyword evidence="5" id="KW-1185">Reference proteome</keyword>
<name>A0AAN7A034_9PEZI</name>
<feature type="region of interest" description="Disordered" evidence="1">
    <location>
        <begin position="355"/>
        <end position="375"/>
    </location>
</feature>